<accession>A0AAD5TCX6</accession>
<dbReference type="SUPFAM" id="SSF53383">
    <property type="entry name" value="PLP-dependent transferases"/>
    <property type="match status" value="1"/>
</dbReference>
<feature type="compositionally biased region" description="Low complexity" evidence="7">
    <location>
        <begin position="535"/>
        <end position="550"/>
    </location>
</feature>
<dbReference type="InterPro" id="IPR015424">
    <property type="entry name" value="PyrdxlP-dep_Trfase"/>
</dbReference>
<evidence type="ECO:0000313" key="8">
    <source>
        <dbReference type="EMBL" id="KAJ3170471.1"/>
    </source>
</evidence>
<dbReference type="Gene3D" id="3.90.1150.10">
    <property type="entry name" value="Aspartate Aminotransferase, domain 1"/>
    <property type="match status" value="1"/>
</dbReference>
<keyword evidence="4 6" id="KW-0663">Pyridoxal phosphate</keyword>
<organism evidence="8 9">
    <name type="scientific">Geranomyces variabilis</name>
    <dbReference type="NCBI Taxonomy" id="109894"/>
    <lineage>
        <taxon>Eukaryota</taxon>
        <taxon>Fungi</taxon>
        <taxon>Fungi incertae sedis</taxon>
        <taxon>Chytridiomycota</taxon>
        <taxon>Chytridiomycota incertae sedis</taxon>
        <taxon>Chytridiomycetes</taxon>
        <taxon>Spizellomycetales</taxon>
        <taxon>Powellomycetaceae</taxon>
        <taxon>Geranomyces</taxon>
    </lineage>
</organism>
<feature type="region of interest" description="Disordered" evidence="7">
    <location>
        <begin position="531"/>
        <end position="560"/>
    </location>
</feature>
<comment type="similarity">
    <text evidence="2">Belongs to the group II decarboxylase family.</text>
</comment>
<evidence type="ECO:0000256" key="3">
    <source>
        <dbReference type="ARBA" id="ARBA00022793"/>
    </source>
</evidence>
<evidence type="ECO:0000313" key="9">
    <source>
        <dbReference type="Proteomes" id="UP001212152"/>
    </source>
</evidence>
<sequence>MLSVLQLRADEKPARRGDKMPECETAVSDEDGDSGVSVESDDSLSLCNDDSREDEHIDKLIRELFAESSASGEKKLDEYMGQVINDFLQPKAETQTPIYASQPQDETGLSTLEQTTVPRTPQVGEGQVFEYMSHLKTHVVDKSTRVSAPSMIGHMTTSLPFFHRPLARLVTALHQNTVKVETSSTTSNLERQTIAMLHREFYGHPETFYEEQALNPSKCLGIFCSGGTIANISAMWIARNKALPATDDFAGVHKAGLLSAMKYYGYDGAVVIGSAMLHYSFKKAIDLLGLGDDQLCLIPTDDQFRMRADLLEAQIKKFQRDNILIIAVVAVCGTTETGSIDPLSEIGQLCEQHKIHFHVDGAWGGPIVFAEKYRHLVSGLQCADTITIDGHKQLYTPMGLGTLLMKDSATIKHVMKTANYVIRATSSDLGKYTLEGSRPAAAMYLHAVLHILGTRGIGALIARGCSLTRRMAQHISDDSSGSFQTLHMPQTNILLYRYIPTDLRHRANFSEQEDARIGWFTREIQNAQAALNDGPSTISTPSSSSPSSSNEEQEEDSERCEEATILRGGFVSRTTVVTTQRRHKDAFRVVIANPLTQWENILATLEAQKLLGARLEAKETKLPLVGR</sequence>
<reference evidence="8" key="1">
    <citation type="submission" date="2020-05" db="EMBL/GenBank/DDBJ databases">
        <title>Phylogenomic resolution of chytrid fungi.</title>
        <authorList>
            <person name="Stajich J.E."/>
            <person name="Amses K."/>
            <person name="Simmons R."/>
            <person name="Seto K."/>
            <person name="Myers J."/>
            <person name="Bonds A."/>
            <person name="Quandt C.A."/>
            <person name="Barry K."/>
            <person name="Liu P."/>
            <person name="Grigoriev I."/>
            <person name="Longcore J.E."/>
            <person name="James T.Y."/>
        </authorList>
    </citation>
    <scope>NUCLEOTIDE SEQUENCE</scope>
    <source>
        <strain evidence="8">JEL0379</strain>
    </source>
</reference>
<dbReference type="Gene3D" id="3.40.640.10">
    <property type="entry name" value="Type I PLP-dependent aspartate aminotransferase-like (Major domain)"/>
    <property type="match status" value="1"/>
</dbReference>
<dbReference type="InterPro" id="IPR015422">
    <property type="entry name" value="PyrdxlP-dep_Trfase_small"/>
</dbReference>
<dbReference type="AlphaFoldDB" id="A0AAD5TCX6"/>
<dbReference type="GO" id="GO:0005737">
    <property type="term" value="C:cytoplasm"/>
    <property type="evidence" value="ECO:0007669"/>
    <property type="project" value="TreeGrafter"/>
</dbReference>
<dbReference type="Proteomes" id="UP001212152">
    <property type="component" value="Unassembled WGS sequence"/>
</dbReference>
<evidence type="ECO:0000256" key="1">
    <source>
        <dbReference type="ARBA" id="ARBA00001933"/>
    </source>
</evidence>
<dbReference type="PANTHER" id="PTHR45677">
    <property type="entry name" value="GLUTAMATE DECARBOXYLASE-RELATED"/>
    <property type="match status" value="1"/>
</dbReference>
<dbReference type="EMBL" id="JADGJQ010000095">
    <property type="protein sequence ID" value="KAJ3170471.1"/>
    <property type="molecule type" value="Genomic_DNA"/>
</dbReference>
<dbReference type="InterPro" id="IPR015421">
    <property type="entry name" value="PyrdxlP-dep_Trfase_major"/>
</dbReference>
<gene>
    <name evidence="8" type="ORF">HDU87_008765</name>
</gene>
<evidence type="ECO:0000256" key="5">
    <source>
        <dbReference type="ARBA" id="ARBA00023239"/>
    </source>
</evidence>
<comment type="cofactor">
    <cofactor evidence="1 6">
        <name>pyridoxal 5'-phosphate</name>
        <dbReference type="ChEBI" id="CHEBI:597326"/>
    </cofactor>
</comment>
<keyword evidence="3" id="KW-0210">Decarboxylase</keyword>
<dbReference type="GO" id="GO:0030170">
    <property type="term" value="F:pyridoxal phosphate binding"/>
    <property type="evidence" value="ECO:0007669"/>
    <property type="project" value="InterPro"/>
</dbReference>
<evidence type="ECO:0000256" key="4">
    <source>
        <dbReference type="ARBA" id="ARBA00022898"/>
    </source>
</evidence>
<dbReference type="Pfam" id="PF00282">
    <property type="entry name" value="Pyridoxal_deC"/>
    <property type="match status" value="1"/>
</dbReference>
<evidence type="ECO:0000256" key="2">
    <source>
        <dbReference type="ARBA" id="ARBA00009533"/>
    </source>
</evidence>
<dbReference type="GO" id="GO:0016831">
    <property type="term" value="F:carboxy-lyase activity"/>
    <property type="evidence" value="ECO:0007669"/>
    <property type="project" value="UniProtKB-KW"/>
</dbReference>
<dbReference type="GO" id="GO:0019752">
    <property type="term" value="P:carboxylic acid metabolic process"/>
    <property type="evidence" value="ECO:0007669"/>
    <property type="project" value="InterPro"/>
</dbReference>
<feature type="compositionally biased region" description="Basic and acidic residues" evidence="7">
    <location>
        <begin position="8"/>
        <end position="22"/>
    </location>
</feature>
<evidence type="ECO:0000256" key="6">
    <source>
        <dbReference type="PIRSR" id="PIRSR602129-50"/>
    </source>
</evidence>
<proteinExistence type="inferred from homology"/>
<dbReference type="PANTHER" id="PTHR45677:SF8">
    <property type="entry name" value="CYSTEINE SULFINIC ACID DECARBOXYLASE"/>
    <property type="match status" value="1"/>
</dbReference>
<keyword evidence="5" id="KW-0456">Lyase</keyword>
<feature type="region of interest" description="Disordered" evidence="7">
    <location>
        <begin position="1"/>
        <end position="50"/>
    </location>
</feature>
<comment type="caution">
    <text evidence="8">The sequence shown here is derived from an EMBL/GenBank/DDBJ whole genome shotgun (WGS) entry which is preliminary data.</text>
</comment>
<evidence type="ECO:0000256" key="7">
    <source>
        <dbReference type="SAM" id="MobiDB-lite"/>
    </source>
</evidence>
<keyword evidence="9" id="KW-1185">Reference proteome</keyword>
<dbReference type="InterPro" id="IPR002129">
    <property type="entry name" value="PyrdxlP-dep_de-COase"/>
</dbReference>
<feature type="modified residue" description="N6-(pyridoxal phosphate)lysine" evidence="6">
    <location>
        <position position="392"/>
    </location>
</feature>
<protein>
    <submittedName>
        <fullName evidence="8">Uncharacterized protein</fullName>
    </submittedName>
</protein>
<name>A0AAD5TCX6_9FUNG</name>
<feature type="compositionally biased region" description="Low complexity" evidence="7">
    <location>
        <begin position="34"/>
        <end position="48"/>
    </location>
</feature>